<protein>
    <recommendedName>
        <fullName evidence="3">F-box protein</fullName>
    </recommendedName>
</protein>
<dbReference type="SUPFAM" id="SSF50965">
    <property type="entry name" value="Galactose oxidase, central domain"/>
    <property type="match status" value="1"/>
</dbReference>
<dbReference type="InterPro" id="IPR052821">
    <property type="entry name" value="F-box_only_SRC"/>
</dbReference>
<name>A0A8J2QB74_9BILA</name>
<evidence type="ECO:0008006" key="3">
    <source>
        <dbReference type="Google" id="ProtNLM"/>
    </source>
</evidence>
<organism evidence="1 2">
    <name type="scientific">Cercopithifilaria johnstoni</name>
    <dbReference type="NCBI Taxonomy" id="2874296"/>
    <lineage>
        <taxon>Eukaryota</taxon>
        <taxon>Metazoa</taxon>
        <taxon>Ecdysozoa</taxon>
        <taxon>Nematoda</taxon>
        <taxon>Chromadorea</taxon>
        <taxon>Rhabditida</taxon>
        <taxon>Spirurina</taxon>
        <taxon>Spiruromorpha</taxon>
        <taxon>Filarioidea</taxon>
        <taxon>Onchocercidae</taxon>
        <taxon>Cercopithifilaria</taxon>
    </lineage>
</organism>
<dbReference type="AlphaFoldDB" id="A0A8J2QB74"/>
<gene>
    <name evidence="1" type="ORF">CJOHNSTONI_LOCUS9892</name>
</gene>
<proteinExistence type="predicted"/>
<accession>A0A8J2QB74</accession>
<keyword evidence="2" id="KW-1185">Reference proteome</keyword>
<dbReference type="GO" id="GO:1990756">
    <property type="term" value="F:ubiquitin-like ligase-substrate adaptor activity"/>
    <property type="evidence" value="ECO:0007669"/>
    <property type="project" value="TreeGrafter"/>
</dbReference>
<evidence type="ECO:0000313" key="1">
    <source>
        <dbReference type="EMBL" id="CAG9540371.1"/>
    </source>
</evidence>
<dbReference type="GO" id="GO:0019005">
    <property type="term" value="C:SCF ubiquitin ligase complex"/>
    <property type="evidence" value="ECO:0007669"/>
    <property type="project" value="TreeGrafter"/>
</dbReference>
<dbReference type="Gene3D" id="2.120.10.80">
    <property type="entry name" value="Kelch-type beta propeller"/>
    <property type="match status" value="1"/>
</dbReference>
<dbReference type="PANTHER" id="PTHR46432">
    <property type="entry name" value="F-BOX ONLY PROTEIN 42"/>
    <property type="match status" value="1"/>
</dbReference>
<feature type="non-terminal residue" evidence="1">
    <location>
        <position position="1"/>
    </location>
</feature>
<reference evidence="1" key="1">
    <citation type="submission" date="2021-09" db="EMBL/GenBank/DDBJ databases">
        <authorList>
            <consortium name="Pathogen Informatics"/>
        </authorList>
    </citation>
    <scope>NUCLEOTIDE SEQUENCE</scope>
</reference>
<sequence length="257" mass="28307">PRYGSSCVVIDKSHLLVVGGCGGPNCIYNDAWLLTFDLTLQNAWEWKQINITNPKSGPSQLWCRPACPIGRNLACISYARKSSGYNTISLNSCPAPLQVTSRNPTQLPPHPANNVTLQSSCIRNNMDPTSNEKLNSSGCQSSTSSLHAKNHLKHSSGVSGISPGSLEKHWYHKRRLGNACVYILDTARVLEDCTVTWRQQEVDLNAPDDTMLYSLCAGRGELIMFGGMRSDMQSDNCHPFTHTISNDIYILSPARLL</sequence>
<evidence type="ECO:0000313" key="2">
    <source>
        <dbReference type="Proteomes" id="UP000746747"/>
    </source>
</evidence>
<comment type="caution">
    <text evidence="1">The sequence shown here is derived from an EMBL/GenBank/DDBJ whole genome shotgun (WGS) entry which is preliminary data.</text>
</comment>
<dbReference type="InterPro" id="IPR015915">
    <property type="entry name" value="Kelch-typ_b-propeller"/>
</dbReference>
<dbReference type="InterPro" id="IPR011043">
    <property type="entry name" value="Gal_Oxase/kelch_b-propeller"/>
</dbReference>
<dbReference type="EMBL" id="CAKAEH010001947">
    <property type="protein sequence ID" value="CAG9540371.1"/>
    <property type="molecule type" value="Genomic_DNA"/>
</dbReference>
<dbReference type="Proteomes" id="UP000746747">
    <property type="component" value="Unassembled WGS sequence"/>
</dbReference>
<dbReference type="PANTHER" id="PTHR46432:SF1">
    <property type="entry name" value="F-BOX ONLY PROTEIN 42"/>
    <property type="match status" value="1"/>
</dbReference>
<dbReference type="OrthoDB" id="9973021at2759"/>